<keyword evidence="1" id="KW-0732">Signal</keyword>
<dbReference type="Gene3D" id="3.30.457.10">
    <property type="entry name" value="Copper amine oxidase-like, N-terminal domain"/>
    <property type="match status" value="1"/>
</dbReference>
<reference evidence="3 4" key="1">
    <citation type="submission" date="2020-09" db="EMBL/GenBank/DDBJ databases">
        <title>Paenibacillus sp. CAU 1523 isolated from sand of Haeundae Beach.</title>
        <authorList>
            <person name="Kim W."/>
        </authorList>
    </citation>
    <scope>NUCLEOTIDE SEQUENCE [LARGE SCALE GENOMIC DNA]</scope>
    <source>
        <strain evidence="3 4">CAU 1523</strain>
    </source>
</reference>
<evidence type="ECO:0000256" key="1">
    <source>
        <dbReference type="SAM" id="SignalP"/>
    </source>
</evidence>
<feature type="chain" id="PRO_5047485213" evidence="1">
    <location>
        <begin position="21"/>
        <end position="301"/>
    </location>
</feature>
<dbReference type="EMBL" id="JACYTN010000012">
    <property type="protein sequence ID" value="MBD8499560.1"/>
    <property type="molecule type" value="Genomic_DNA"/>
</dbReference>
<feature type="signal peptide" evidence="1">
    <location>
        <begin position="1"/>
        <end position="20"/>
    </location>
</feature>
<keyword evidence="4" id="KW-1185">Reference proteome</keyword>
<comment type="caution">
    <text evidence="3">The sequence shown here is derived from an EMBL/GenBank/DDBJ whole genome shotgun (WGS) entry which is preliminary data.</text>
</comment>
<dbReference type="Proteomes" id="UP000634529">
    <property type="component" value="Unassembled WGS sequence"/>
</dbReference>
<sequence>MKRKLLGMMAAALVWGAISAGTNVQASGLHTSPQVFIDGIWQSDVLTLEGRTLVQLVAFNDPTWTNYSYDKHTKTISITNKAKTIDIRITAGQKEALVNGTKKTLDVPVTIRNGRTYVPLRFLSEQLGGSIFYHKQSKSTVVQTPSRVMQMKTLMEGELSEARQIAISLPVIYEKDALKREGEGFTSRYVFPEGEALRFIEEHRDLREYIEISEHGFAEVKWAEDKYDTPGAKKREWGKKPAAFGSSVYFIDQLMLDTTEYGKINNAGVETKLGRIDRTQPENKNKVIVAIEGEKRKDVRK</sequence>
<evidence type="ECO:0000259" key="2">
    <source>
        <dbReference type="Pfam" id="PF07833"/>
    </source>
</evidence>
<evidence type="ECO:0000313" key="4">
    <source>
        <dbReference type="Proteomes" id="UP000634529"/>
    </source>
</evidence>
<feature type="domain" description="Copper amine oxidase-like N-terminal" evidence="2">
    <location>
        <begin position="49"/>
        <end position="139"/>
    </location>
</feature>
<name>A0ABR9AZP4_9BACL</name>
<protein>
    <submittedName>
        <fullName evidence="3">Copper amine oxidase N-terminal domain-containing protein</fullName>
    </submittedName>
</protein>
<evidence type="ECO:0000313" key="3">
    <source>
        <dbReference type="EMBL" id="MBD8499560.1"/>
    </source>
</evidence>
<proteinExistence type="predicted"/>
<gene>
    <name evidence="3" type="ORF">IFO66_14790</name>
</gene>
<dbReference type="InterPro" id="IPR012854">
    <property type="entry name" value="Cu_amine_oxidase-like_N"/>
</dbReference>
<dbReference type="RefSeq" id="WP_192025891.1">
    <property type="nucleotide sequence ID" value="NZ_JACYTN010000012.1"/>
</dbReference>
<dbReference type="Pfam" id="PF07833">
    <property type="entry name" value="Cu_amine_oxidN1"/>
    <property type="match status" value="1"/>
</dbReference>
<accession>A0ABR9AZP4</accession>
<organism evidence="3 4">
    <name type="scientific">Paenibacillus arenosi</name>
    <dbReference type="NCBI Taxonomy" id="2774142"/>
    <lineage>
        <taxon>Bacteria</taxon>
        <taxon>Bacillati</taxon>
        <taxon>Bacillota</taxon>
        <taxon>Bacilli</taxon>
        <taxon>Bacillales</taxon>
        <taxon>Paenibacillaceae</taxon>
        <taxon>Paenibacillus</taxon>
    </lineage>
</organism>
<dbReference type="InterPro" id="IPR036582">
    <property type="entry name" value="Mao_N_sf"/>
</dbReference>
<dbReference type="SUPFAM" id="SSF55383">
    <property type="entry name" value="Copper amine oxidase, domain N"/>
    <property type="match status" value="1"/>
</dbReference>